<dbReference type="InterPro" id="IPR045863">
    <property type="entry name" value="CorA_TM1_TM2"/>
</dbReference>
<organism evidence="7 8">
    <name type="scientific">Fusarium torreyae</name>
    <dbReference type="NCBI Taxonomy" id="1237075"/>
    <lineage>
        <taxon>Eukaryota</taxon>
        <taxon>Fungi</taxon>
        <taxon>Dikarya</taxon>
        <taxon>Ascomycota</taxon>
        <taxon>Pezizomycotina</taxon>
        <taxon>Sordariomycetes</taxon>
        <taxon>Hypocreomycetidae</taxon>
        <taxon>Hypocreales</taxon>
        <taxon>Nectriaceae</taxon>
        <taxon>Fusarium</taxon>
    </lineage>
</organism>
<feature type="compositionally biased region" description="Polar residues" evidence="5">
    <location>
        <begin position="161"/>
        <end position="170"/>
    </location>
</feature>
<dbReference type="Pfam" id="PF01544">
    <property type="entry name" value="CorA"/>
    <property type="match status" value="1"/>
</dbReference>
<evidence type="ECO:0000256" key="3">
    <source>
        <dbReference type="ARBA" id="ARBA00022989"/>
    </source>
</evidence>
<protein>
    <submittedName>
        <fullName evidence="7">Uncharacterized protein</fullName>
    </submittedName>
</protein>
<evidence type="ECO:0000256" key="1">
    <source>
        <dbReference type="ARBA" id="ARBA00004141"/>
    </source>
</evidence>
<evidence type="ECO:0000313" key="8">
    <source>
        <dbReference type="Proteomes" id="UP001152049"/>
    </source>
</evidence>
<dbReference type="GO" id="GO:0016020">
    <property type="term" value="C:membrane"/>
    <property type="evidence" value="ECO:0007669"/>
    <property type="project" value="UniProtKB-SubCell"/>
</dbReference>
<feature type="compositionally biased region" description="Basic and acidic residues" evidence="5">
    <location>
        <begin position="597"/>
        <end position="611"/>
    </location>
</feature>
<evidence type="ECO:0000256" key="6">
    <source>
        <dbReference type="SAM" id="Phobius"/>
    </source>
</evidence>
<dbReference type="Gene3D" id="1.20.58.340">
    <property type="entry name" value="Magnesium transport protein CorA, transmembrane region"/>
    <property type="match status" value="1"/>
</dbReference>
<keyword evidence="2 6" id="KW-0812">Transmembrane</keyword>
<accession>A0A9W8RN87</accession>
<feature type="transmembrane region" description="Helical" evidence="6">
    <location>
        <begin position="540"/>
        <end position="562"/>
    </location>
</feature>
<feature type="compositionally biased region" description="Basic and acidic residues" evidence="5">
    <location>
        <begin position="96"/>
        <end position="131"/>
    </location>
</feature>
<gene>
    <name evidence="7" type="ORF">NW762_012209</name>
</gene>
<comment type="caution">
    <text evidence="7">The sequence shown here is derived from an EMBL/GenBank/DDBJ whole genome shotgun (WGS) entry which is preliminary data.</text>
</comment>
<dbReference type="SUPFAM" id="SSF144083">
    <property type="entry name" value="Magnesium transport protein CorA, transmembrane region"/>
    <property type="match status" value="1"/>
</dbReference>
<sequence>MDKTIQNLRGNIGTSRSVPSMVHMDSRPSFTWVHLPAANIVWMNDLLQRIMKDGDYGPDDFRSVSSFLQGTWGEIHDRTSTSRIMRPRIVLRGSRLDENRDNTTRPTRKERYIERKEDIKASSEKKEDENGVVKQGADIIGNDVPKKGADMEDSAKGKVQETASNDADGKTQTFIPASAIYMPYLSFSTHYRDDKSLEPVDNTNSQKARLEQLRKAKERYNGLLQAYDGSPIHGSPTLDEWYYHFADDRESTKDKIYRNQTQVVAKSLEADVSKLTYWPLLRIRTATSSQADGDSDRLLEGILHHLSKQIEAQGSRSQPSTVLDMSKLIVYYCIDSYERQRKLDGHSNRSELQTSIRQIFSNAINIIGRNETTVFDDFSSKARKRRNQLYHKSGTGSPADEEIKETIKNAKTLYCDIKDIRDELSILKSIAQYQKTVQDGLMSGNTTAFNLTATYMANDLQEMDKVAVRIQAALNTTLSLQQSEVANLQATLSVEQGQQAAKQGRTLMAFTVVTILFLPLSCLSSLFAMDVEAFQKSPRWALAIIFFVSFAFFVPLATYEIYSKEISDVVMSRKQNVGGINGEEVARRGTGLSAKGGLERTAPEANGELKDGMSGANTKYITGRMSLRSQFPQESMSCTNEWEETRRDTMTLPSSSKIPDEEAGQP</sequence>
<evidence type="ECO:0000256" key="5">
    <source>
        <dbReference type="SAM" id="MobiDB-lite"/>
    </source>
</evidence>
<keyword evidence="4 6" id="KW-0472">Membrane</keyword>
<dbReference type="Proteomes" id="UP001152049">
    <property type="component" value="Unassembled WGS sequence"/>
</dbReference>
<evidence type="ECO:0000256" key="4">
    <source>
        <dbReference type="ARBA" id="ARBA00023136"/>
    </source>
</evidence>
<name>A0A9W8RN87_9HYPO</name>
<dbReference type="EMBL" id="JAOQAZ010000032">
    <property type="protein sequence ID" value="KAJ4249866.1"/>
    <property type="molecule type" value="Genomic_DNA"/>
</dbReference>
<evidence type="ECO:0000256" key="2">
    <source>
        <dbReference type="ARBA" id="ARBA00022692"/>
    </source>
</evidence>
<proteinExistence type="predicted"/>
<dbReference type="AlphaFoldDB" id="A0A9W8RN87"/>
<keyword evidence="8" id="KW-1185">Reference proteome</keyword>
<feature type="region of interest" description="Disordered" evidence="5">
    <location>
        <begin position="96"/>
        <end position="170"/>
    </location>
</feature>
<dbReference type="PANTHER" id="PTHR47685:SF1">
    <property type="entry name" value="MAGNESIUM TRANSPORT PROTEIN CORA"/>
    <property type="match status" value="1"/>
</dbReference>
<feature type="compositionally biased region" description="Basic and acidic residues" evidence="5">
    <location>
        <begin position="144"/>
        <end position="159"/>
    </location>
</feature>
<comment type="subcellular location">
    <subcellularLocation>
        <location evidence="1">Membrane</location>
        <topology evidence="1">Multi-pass membrane protein</topology>
    </subcellularLocation>
</comment>
<dbReference type="InterPro" id="IPR050829">
    <property type="entry name" value="CorA_MIT"/>
</dbReference>
<dbReference type="PANTHER" id="PTHR47685">
    <property type="entry name" value="MAGNESIUM TRANSPORT PROTEIN CORA"/>
    <property type="match status" value="1"/>
</dbReference>
<dbReference type="InterPro" id="IPR002523">
    <property type="entry name" value="MgTranspt_CorA/ZnTranspt_ZntB"/>
</dbReference>
<evidence type="ECO:0000313" key="7">
    <source>
        <dbReference type="EMBL" id="KAJ4249866.1"/>
    </source>
</evidence>
<feature type="region of interest" description="Disordered" evidence="5">
    <location>
        <begin position="594"/>
        <end position="613"/>
    </location>
</feature>
<feature type="transmembrane region" description="Helical" evidence="6">
    <location>
        <begin position="507"/>
        <end position="528"/>
    </location>
</feature>
<feature type="region of interest" description="Disordered" evidence="5">
    <location>
        <begin position="632"/>
        <end position="666"/>
    </location>
</feature>
<dbReference type="GO" id="GO:0046873">
    <property type="term" value="F:metal ion transmembrane transporter activity"/>
    <property type="evidence" value="ECO:0007669"/>
    <property type="project" value="InterPro"/>
</dbReference>
<reference evidence="7" key="1">
    <citation type="submission" date="2022-09" db="EMBL/GenBank/DDBJ databases">
        <title>Fusarium specimens isolated from Avocado Roots.</title>
        <authorList>
            <person name="Stajich J."/>
            <person name="Roper C."/>
            <person name="Heimlech-Rivalta G."/>
        </authorList>
    </citation>
    <scope>NUCLEOTIDE SEQUENCE</scope>
    <source>
        <strain evidence="7">CF00136</strain>
    </source>
</reference>
<keyword evidence="3 6" id="KW-1133">Transmembrane helix</keyword>
<dbReference type="OrthoDB" id="341259at2759"/>